<evidence type="ECO:0000313" key="2">
    <source>
        <dbReference type="Proteomes" id="UP001187682"/>
    </source>
</evidence>
<comment type="caution">
    <text evidence="1">The sequence shown here is derived from an EMBL/GenBank/DDBJ whole genome shotgun (WGS) entry which is preliminary data.</text>
</comment>
<sequence length="221" mass="25308">MKSPAEEPEPPTELGARSAETRSLILEVRKLGESLDHMRNAYDVRDDDLSDIGFVDSAPYGDMMCEIWNLRKTEYASTSDFVARFHLLRRRIATIEPLSDFALACCLIHGLRSHDDSLRDRLFQEEGRPTLALVLSRLAKIEAHEYCKYRHPGAIRWRLFPKESPKGWTEERRDKIRVISQAFLATRKGENALRRAVANGDVPKSEWPDEEVSSFPALLVL</sequence>
<evidence type="ECO:0000313" key="1">
    <source>
        <dbReference type="EMBL" id="SPO04592.1"/>
    </source>
</evidence>
<dbReference type="AlphaFoldDB" id="A0AAE8SY21"/>
<organism evidence="1 2">
    <name type="scientific">Cephalotrichum gorgonifer</name>
    <dbReference type="NCBI Taxonomy" id="2041049"/>
    <lineage>
        <taxon>Eukaryota</taxon>
        <taxon>Fungi</taxon>
        <taxon>Dikarya</taxon>
        <taxon>Ascomycota</taxon>
        <taxon>Pezizomycotina</taxon>
        <taxon>Sordariomycetes</taxon>
        <taxon>Hypocreomycetidae</taxon>
        <taxon>Microascales</taxon>
        <taxon>Microascaceae</taxon>
        <taxon>Cephalotrichum</taxon>
    </lineage>
</organism>
<keyword evidence="2" id="KW-1185">Reference proteome</keyword>
<gene>
    <name evidence="1" type="ORF">DNG_07277</name>
</gene>
<dbReference type="EMBL" id="ONZQ02000010">
    <property type="protein sequence ID" value="SPO04592.1"/>
    <property type="molecule type" value="Genomic_DNA"/>
</dbReference>
<accession>A0AAE8SY21</accession>
<protein>
    <submittedName>
        <fullName evidence="1">Uncharacterized protein</fullName>
    </submittedName>
</protein>
<dbReference type="Proteomes" id="UP001187682">
    <property type="component" value="Unassembled WGS sequence"/>
</dbReference>
<proteinExistence type="predicted"/>
<reference evidence="1" key="1">
    <citation type="submission" date="2018-03" db="EMBL/GenBank/DDBJ databases">
        <authorList>
            <person name="Guldener U."/>
        </authorList>
    </citation>
    <scope>NUCLEOTIDE SEQUENCE</scope>
</reference>
<name>A0AAE8SY21_9PEZI</name>